<feature type="non-terminal residue" evidence="2">
    <location>
        <position position="164"/>
    </location>
</feature>
<evidence type="ECO:0000256" key="1">
    <source>
        <dbReference type="SAM" id="MobiDB-lite"/>
    </source>
</evidence>
<gene>
    <name evidence="2" type="ORF">KUDE01_002658</name>
</gene>
<name>A0AAD9B4T6_DISEL</name>
<accession>A0AAD9B4T6</accession>
<feature type="compositionally biased region" description="Basic residues" evidence="1">
    <location>
        <begin position="155"/>
        <end position="164"/>
    </location>
</feature>
<protein>
    <submittedName>
        <fullName evidence="2">RNA replication protein</fullName>
    </submittedName>
</protein>
<evidence type="ECO:0000313" key="2">
    <source>
        <dbReference type="EMBL" id="KAK1877347.1"/>
    </source>
</evidence>
<feature type="region of interest" description="Disordered" evidence="1">
    <location>
        <begin position="121"/>
        <end position="164"/>
    </location>
</feature>
<feature type="compositionally biased region" description="Basic and acidic residues" evidence="1">
    <location>
        <begin position="27"/>
        <end position="47"/>
    </location>
</feature>
<sequence>MASVPDKQQVLCRLLAYSESDWPSTRSAEKQEAHGGSHGPRDGEKQQPNKELLCSLHLSLTLGGFPEAPMLLASLPRCVSGLTPCCICAMLSSLSHTGPYVMVHGGDTKQPGQGLRMDELLREERGKHSRGDEEEEEWEERDDRGNLWARGSEMKRRRRGNRGG</sequence>
<evidence type="ECO:0000313" key="3">
    <source>
        <dbReference type="Proteomes" id="UP001228049"/>
    </source>
</evidence>
<keyword evidence="3" id="KW-1185">Reference proteome</keyword>
<dbReference type="Proteomes" id="UP001228049">
    <property type="component" value="Unassembled WGS sequence"/>
</dbReference>
<dbReference type="AlphaFoldDB" id="A0AAD9B4T6"/>
<organism evidence="2 3">
    <name type="scientific">Dissostichus eleginoides</name>
    <name type="common">Patagonian toothfish</name>
    <name type="synonym">Dissostichus amissus</name>
    <dbReference type="NCBI Taxonomy" id="100907"/>
    <lineage>
        <taxon>Eukaryota</taxon>
        <taxon>Metazoa</taxon>
        <taxon>Chordata</taxon>
        <taxon>Craniata</taxon>
        <taxon>Vertebrata</taxon>
        <taxon>Euteleostomi</taxon>
        <taxon>Actinopterygii</taxon>
        <taxon>Neopterygii</taxon>
        <taxon>Teleostei</taxon>
        <taxon>Neoteleostei</taxon>
        <taxon>Acanthomorphata</taxon>
        <taxon>Eupercaria</taxon>
        <taxon>Perciformes</taxon>
        <taxon>Notothenioidei</taxon>
        <taxon>Nototheniidae</taxon>
        <taxon>Dissostichus</taxon>
    </lineage>
</organism>
<feature type="compositionally biased region" description="Basic and acidic residues" evidence="1">
    <location>
        <begin position="121"/>
        <end position="131"/>
    </location>
</feature>
<proteinExistence type="predicted"/>
<comment type="caution">
    <text evidence="2">The sequence shown here is derived from an EMBL/GenBank/DDBJ whole genome shotgun (WGS) entry which is preliminary data.</text>
</comment>
<dbReference type="EMBL" id="JASDAP010000027">
    <property type="protein sequence ID" value="KAK1877347.1"/>
    <property type="molecule type" value="Genomic_DNA"/>
</dbReference>
<reference evidence="2" key="1">
    <citation type="submission" date="2023-04" db="EMBL/GenBank/DDBJ databases">
        <title>Chromosome-level genome of Chaenocephalus aceratus.</title>
        <authorList>
            <person name="Park H."/>
        </authorList>
    </citation>
    <scope>NUCLEOTIDE SEQUENCE</scope>
    <source>
        <strain evidence="2">DE</strain>
        <tissue evidence="2">Muscle</tissue>
    </source>
</reference>
<feature type="region of interest" description="Disordered" evidence="1">
    <location>
        <begin position="21"/>
        <end position="47"/>
    </location>
</feature>